<evidence type="ECO:0000256" key="1">
    <source>
        <dbReference type="ARBA" id="ARBA00023015"/>
    </source>
</evidence>
<dbReference type="SUPFAM" id="SSF46689">
    <property type="entry name" value="Homeodomain-like"/>
    <property type="match status" value="2"/>
</dbReference>
<dbReference type="Proteomes" id="UP000610303">
    <property type="component" value="Unassembled WGS sequence"/>
</dbReference>
<reference evidence="5" key="1">
    <citation type="journal article" date="2014" name="Int. J. Syst. Evol. Microbiol.">
        <title>Complete genome sequence of Corynebacterium casei LMG S-19264T (=DSM 44701T), isolated from a smear-ripened cheese.</title>
        <authorList>
            <consortium name="US DOE Joint Genome Institute (JGI-PGF)"/>
            <person name="Walter F."/>
            <person name="Albersmeier A."/>
            <person name="Kalinowski J."/>
            <person name="Ruckert C."/>
        </authorList>
    </citation>
    <scope>NUCLEOTIDE SEQUENCE</scope>
    <source>
        <strain evidence="5">JCM 3346</strain>
    </source>
</reference>
<dbReference type="PANTHER" id="PTHR46796">
    <property type="entry name" value="HTH-TYPE TRANSCRIPTIONAL ACTIVATOR RHAS-RELATED"/>
    <property type="match status" value="1"/>
</dbReference>
<dbReference type="InterPro" id="IPR018060">
    <property type="entry name" value="HTH_AraC"/>
</dbReference>
<dbReference type="AlphaFoldDB" id="A0A918C9L5"/>
<evidence type="ECO:0000259" key="4">
    <source>
        <dbReference type="PROSITE" id="PS01124"/>
    </source>
</evidence>
<dbReference type="InterPro" id="IPR050204">
    <property type="entry name" value="AraC_XylS_family_regulators"/>
</dbReference>
<keyword evidence="1" id="KW-0805">Transcription regulation</keyword>
<dbReference type="GO" id="GO:0003700">
    <property type="term" value="F:DNA-binding transcription factor activity"/>
    <property type="evidence" value="ECO:0007669"/>
    <property type="project" value="InterPro"/>
</dbReference>
<dbReference type="GO" id="GO:0043565">
    <property type="term" value="F:sequence-specific DNA binding"/>
    <property type="evidence" value="ECO:0007669"/>
    <property type="project" value="InterPro"/>
</dbReference>
<proteinExistence type="predicted"/>
<name>A0A918C9L5_AGRME</name>
<dbReference type="InterPro" id="IPR009057">
    <property type="entry name" value="Homeodomain-like_sf"/>
</dbReference>
<dbReference type="EMBL" id="BMRJ01000001">
    <property type="protein sequence ID" value="GGR12162.1"/>
    <property type="molecule type" value="Genomic_DNA"/>
</dbReference>
<feature type="domain" description="HTH araC/xylS-type" evidence="4">
    <location>
        <begin position="212"/>
        <end position="314"/>
    </location>
</feature>
<dbReference type="RefSeq" id="WP_189083337.1">
    <property type="nucleotide sequence ID" value="NZ_BMRJ01000001.1"/>
</dbReference>
<organism evidence="5 6">
    <name type="scientific">Agromyces mediolanus</name>
    <name type="common">Corynebacterium mediolanum</name>
    <dbReference type="NCBI Taxonomy" id="41986"/>
    <lineage>
        <taxon>Bacteria</taxon>
        <taxon>Bacillati</taxon>
        <taxon>Actinomycetota</taxon>
        <taxon>Actinomycetes</taxon>
        <taxon>Micrococcales</taxon>
        <taxon>Microbacteriaceae</taxon>
        <taxon>Agromyces</taxon>
    </lineage>
</organism>
<keyword evidence="6" id="KW-1185">Reference proteome</keyword>
<dbReference type="SMART" id="SM00342">
    <property type="entry name" value="HTH_ARAC"/>
    <property type="match status" value="1"/>
</dbReference>
<reference evidence="5" key="2">
    <citation type="submission" date="2020-09" db="EMBL/GenBank/DDBJ databases">
        <authorList>
            <person name="Sun Q."/>
            <person name="Ohkuma M."/>
        </authorList>
    </citation>
    <scope>NUCLEOTIDE SEQUENCE</scope>
    <source>
        <strain evidence="5">JCM 3346</strain>
    </source>
</reference>
<protein>
    <recommendedName>
        <fullName evidence="4">HTH araC/xylS-type domain-containing protein</fullName>
    </recommendedName>
</protein>
<evidence type="ECO:0000256" key="2">
    <source>
        <dbReference type="ARBA" id="ARBA00023125"/>
    </source>
</evidence>
<dbReference type="PROSITE" id="PS01124">
    <property type="entry name" value="HTH_ARAC_FAMILY_2"/>
    <property type="match status" value="1"/>
</dbReference>
<keyword evidence="2" id="KW-0238">DNA-binding</keyword>
<sequence>MPLERFASHATDVDRAEREMQQIWPTTRLGRDPDHRFVYEQTVLSDASASFIRLHIGTRLERASTRLDDAFMIGRRSGGGYVYRTDGKAGSRSAVMLFHPGSVQADIHDLKIDLVSLSRSEAQRVAAGLVGADSATLRFGGVGARNAKLERYWAALHEHVLREVLADDELASNDLIRGQAVRSLLVAAFAAFPIEILGDAGYADGALPAAVRRAVDYAESHAAEPVTVDDLAAAARLTSRGLQAAFRRHLDTTPSEYLRRVRLARAHEELRGADPTAGDTVRGIARRWGFSNDARFARAYREAYGVTPVATLRG</sequence>
<evidence type="ECO:0000256" key="3">
    <source>
        <dbReference type="ARBA" id="ARBA00023163"/>
    </source>
</evidence>
<evidence type="ECO:0000313" key="5">
    <source>
        <dbReference type="EMBL" id="GGR12162.1"/>
    </source>
</evidence>
<dbReference type="Pfam" id="PF12833">
    <property type="entry name" value="HTH_18"/>
    <property type="match status" value="1"/>
</dbReference>
<keyword evidence="3" id="KW-0804">Transcription</keyword>
<dbReference type="PANTHER" id="PTHR46796:SF12">
    <property type="entry name" value="HTH-TYPE DNA-BINDING TRANSCRIPTIONAL ACTIVATOR EUTR"/>
    <property type="match status" value="1"/>
</dbReference>
<evidence type="ECO:0000313" key="6">
    <source>
        <dbReference type="Proteomes" id="UP000610303"/>
    </source>
</evidence>
<gene>
    <name evidence="5" type="ORF">GCM10010196_00700</name>
</gene>
<accession>A0A918C9L5</accession>
<dbReference type="Gene3D" id="1.10.10.60">
    <property type="entry name" value="Homeodomain-like"/>
    <property type="match status" value="1"/>
</dbReference>
<comment type="caution">
    <text evidence="5">The sequence shown here is derived from an EMBL/GenBank/DDBJ whole genome shotgun (WGS) entry which is preliminary data.</text>
</comment>